<protein>
    <submittedName>
        <fullName evidence="1">Uncharacterized protein</fullName>
    </submittedName>
</protein>
<keyword evidence="2" id="KW-1185">Reference proteome</keyword>
<accession>A0ACB7WWN5</accession>
<proteinExistence type="predicted"/>
<organism evidence="1 2">
    <name type="scientific">Vaccinium darrowii</name>
    <dbReference type="NCBI Taxonomy" id="229202"/>
    <lineage>
        <taxon>Eukaryota</taxon>
        <taxon>Viridiplantae</taxon>
        <taxon>Streptophyta</taxon>
        <taxon>Embryophyta</taxon>
        <taxon>Tracheophyta</taxon>
        <taxon>Spermatophyta</taxon>
        <taxon>Magnoliopsida</taxon>
        <taxon>eudicotyledons</taxon>
        <taxon>Gunneridae</taxon>
        <taxon>Pentapetalae</taxon>
        <taxon>asterids</taxon>
        <taxon>Ericales</taxon>
        <taxon>Ericaceae</taxon>
        <taxon>Vaccinioideae</taxon>
        <taxon>Vaccinieae</taxon>
        <taxon>Vaccinium</taxon>
    </lineage>
</organism>
<sequence>MAINLTEGAIAMLSSGDAQEADLKPVVQVVDLRLVNTQNQNQQNERYRVLLSDGVNLQQGILATQKNDLVHTQAIQKGSIVQLSEFVCNLILGRTSIIVIDLNVILDKCDVRGEPKHFDRPGSNTNSAPAARSSSQVQSNVDQPGTMTTSRALALHSMLVGSDDIVYCLPNMLHYSKSPFSVTIQHHNMSVKLDLVIRVAIANERKAVFYETLIANKVRQSSSTIDVCIAALPLVQPFVDGKKYWKAYGLFCGVGGADWRQGFMGLPPEMRIEWVKPMSSSSIPPPNFWETYFSDGDEDLLDLKFLELDKYYVVDAGYTNMPGYLAPHRGRRSCRDEFNGTNMVFRTPMELFNYKHSSLRNVIERCFGVLKGRGIDEFFEGFIDPFHWAGGNDNQGNAGNVAGVEPINMSPQNIQLMVQRREQMAFAMWDSYGE</sequence>
<evidence type="ECO:0000313" key="2">
    <source>
        <dbReference type="Proteomes" id="UP000828048"/>
    </source>
</evidence>
<evidence type="ECO:0000313" key="1">
    <source>
        <dbReference type="EMBL" id="KAH7832832.1"/>
    </source>
</evidence>
<comment type="caution">
    <text evidence="1">The sequence shown here is derived from an EMBL/GenBank/DDBJ whole genome shotgun (WGS) entry which is preliminary data.</text>
</comment>
<dbReference type="Proteomes" id="UP000828048">
    <property type="component" value="Chromosome 2"/>
</dbReference>
<gene>
    <name evidence="1" type="ORF">Vadar_000407</name>
</gene>
<dbReference type="EMBL" id="CM037152">
    <property type="protein sequence ID" value="KAH7832832.1"/>
    <property type="molecule type" value="Genomic_DNA"/>
</dbReference>
<name>A0ACB7WWN5_9ERIC</name>
<reference evidence="1 2" key="1">
    <citation type="journal article" date="2021" name="Hortic Res">
        <title>High-quality reference genome and annotation aids understanding of berry development for evergreen blueberry (Vaccinium darrowii).</title>
        <authorList>
            <person name="Yu J."/>
            <person name="Hulse-Kemp A.M."/>
            <person name="Babiker E."/>
            <person name="Staton M."/>
        </authorList>
    </citation>
    <scope>NUCLEOTIDE SEQUENCE [LARGE SCALE GENOMIC DNA]</scope>
    <source>
        <strain evidence="2">cv. NJ 8807/NJ 8810</strain>
        <tissue evidence="1">Young leaf</tissue>
    </source>
</reference>